<sequence>MVNENIIGKVHISVGDVRIVDVEGNLRNVSSQDILYDGEQIYSNDADALFQVNYLGLEEISTYSGAFRILADDSVVSSLDGNDNIFKNDIDFNNSLDLSNLDYLSINEAIELGSESTILDGITISDVITTIEDIEIPYAYTQTVVGSVVSNDLTYYSCDEGLLIDIPQIIDDIVT</sequence>
<protein>
    <submittedName>
        <fullName evidence="1">Uncharacterized protein</fullName>
    </submittedName>
</protein>
<dbReference type="PATRIC" id="fig|929558.5.peg.2867"/>
<gene>
    <name evidence="1" type="ORF">SMGD1_2877</name>
</gene>
<accession>H1FUQ5</accession>
<dbReference type="AlphaFoldDB" id="H1FUQ5"/>
<name>H1FUQ5_SULGG</name>
<dbReference type="RefSeq" id="WP_008341631.1">
    <property type="nucleotide sequence ID" value="NZ_AFRZ01000001.1"/>
</dbReference>
<dbReference type="HOGENOM" id="CLU_1531769_0_0_7"/>
<organism evidence="1 2">
    <name type="scientific">Sulfurimonas gotlandica (strain DSM 19862 / JCM 16533 / GD1)</name>
    <dbReference type="NCBI Taxonomy" id="929558"/>
    <lineage>
        <taxon>Bacteria</taxon>
        <taxon>Pseudomonadati</taxon>
        <taxon>Campylobacterota</taxon>
        <taxon>Epsilonproteobacteria</taxon>
        <taxon>Campylobacterales</taxon>
        <taxon>Sulfurimonadaceae</taxon>
        <taxon>Sulfurimonas</taxon>
    </lineage>
</organism>
<keyword evidence="2" id="KW-1185">Reference proteome</keyword>
<dbReference type="EMBL" id="AFRZ01000001">
    <property type="protein sequence ID" value="EHP31399.1"/>
    <property type="molecule type" value="Genomic_DNA"/>
</dbReference>
<evidence type="ECO:0000313" key="1">
    <source>
        <dbReference type="EMBL" id="EHP31399.1"/>
    </source>
</evidence>
<reference evidence="1 2" key="1">
    <citation type="journal article" date="2012" name="Proc. Natl. Acad. Sci. U.S.A.">
        <title>Genome and physiology of a model Epsilonproteobacterium responsible for sulfide detoxification in marine oxygen depletion zones.</title>
        <authorList>
            <person name="Grote J."/>
            <person name="Schott T."/>
            <person name="Bruckner C.G."/>
            <person name="Glockner F.O."/>
            <person name="Jost G."/>
            <person name="Teeling H."/>
            <person name="Labrenz M."/>
            <person name="Jurgens K."/>
        </authorList>
    </citation>
    <scope>NUCLEOTIDE SEQUENCE [LARGE SCALE GENOMIC DNA]</scope>
    <source>
        <strain evidence="1 2">GD1</strain>
    </source>
</reference>
<proteinExistence type="predicted"/>
<evidence type="ECO:0000313" key="2">
    <source>
        <dbReference type="Proteomes" id="UP000006431"/>
    </source>
</evidence>
<comment type="caution">
    <text evidence="1">The sequence shown here is derived from an EMBL/GenBank/DDBJ whole genome shotgun (WGS) entry which is preliminary data.</text>
</comment>
<dbReference type="Proteomes" id="UP000006431">
    <property type="component" value="Unassembled WGS sequence"/>
</dbReference>